<evidence type="ECO:0000256" key="1">
    <source>
        <dbReference type="SAM" id="MobiDB-lite"/>
    </source>
</evidence>
<dbReference type="OrthoDB" id="9797498at2"/>
<dbReference type="PANTHER" id="PTHR43135">
    <property type="entry name" value="ALPHA-D-RIBOSE 1-METHYLPHOSPHONATE 5-TRIPHOSPHATE DIPHOSPHATASE"/>
    <property type="match status" value="1"/>
</dbReference>
<dbReference type="Gene3D" id="3.20.20.140">
    <property type="entry name" value="Metal-dependent hydrolases"/>
    <property type="match status" value="2"/>
</dbReference>
<dbReference type="SUPFAM" id="SSF51556">
    <property type="entry name" value="Metallo-dependent hydrolases"/>
    <property type="match status" value="1"/>
</dbReference>
<feature type="domain" description="Amidohydrolase-related" evidence="2">
    <location>
        <begin position="80"/>
        <end position="385"/>
    </location>
</feature>
<dbReference type="STRING" id="1174501.SAMN05216192_11473"/>
<reference evidence="4" key="1">
    <citation type="submission" date="2016-10" db="EMBL/GenBank/DDBJ databases">
        <authorList>
            <person name="Varghese N."/>
            <person name="Submissions S."/>
        </authorList>
    </citation>
    <scope>NUCLEOTIDE SEQUENCE [LARGE SCALE GENOMIC DNA]</scope>
    <source>
        <strain evidence="4">CGMCC 1.11012</strain>
    </source>
</reference>
<evidence type="ECO:0000259" key="2">
    <source>
        <dbReference type="Pfam" id="PF01979"/>
    </source>
</evidence>
<dbReference type="InterPro" id="IPR051781">
    <property type="entry name" value="Metallo-dep_Hydrolase"/>
</dbReference>
<proteinExistence type="predicted"/>
<evidence type="ECO:0000313" key="3">
    <source>
        <dbReference type="EMBL" id="SDJ28007.1"/>
    </source>
</evidence>
<dbReference type="InterPro" id="IPR011059">
    <property type="entry name" value="Metal-dep_hydrolase_composite"/>
</dbReference>
<evidence type="ECO:0000313" key="4">
    <source>
        <dbReference type="Proteomes" id="UP000199050"/>
    </source>
</evidence>
<name>A0A1G8SFQ0_9BACL</name>
<protein>
    <submittedName>
        <fullName evidence="3">Imidazolonepropionase</fullName>
    </submittedName>
</protein>
<sequence>MLNKHPKALDYKAIRIAGIEGKRYDISIRDGRFTSVKETVPEEPAGQAGYSGEWLPEGEPGQREPAQPAGADIPQADLWISPGIIDLHTHLAWTDFDHADQLKRSSSEVEAMQGAAFGATLRTGVTTARDAGGITPQTIRHLVRSYGHPLRVETSSEMLGPADALGTKFLEGRLAEIYATGAGWVKIMATGGLGAPAEKVLDPVFSEEEFDFIVRHAHAHQIKVLVHTWGGVTIDWSIRAGVESIEHGMFLTADQAGRLAESRTAYVSTASIYRIAADPSGVLALPQVICDRAARAAEAHSRAIGYARSAGVRFGFGTDYATPALHGYNLQELDTLLDYGLTRAEAWQSATSGAAEILGRGHDLGRIAEGYLADAVIWNVDPFQARSADVLRESIVSVITGESEAELAGGR</sequence>
<dbReference type="SUPFAM" id="SSF51338">
    <property type="entry name" value="Composite domain of metallo-dependent hydrolases"/>
    <property type="match status" value="1"/>
</dbReference>
<dbReference type="PANTHER" id="PTHR43135:SF3">
    <property type="entry name" value="ALPHA-D-RIBOSE 1-METHYLPHOSPHONATE 5-TRIPHOSPHATE DIPHOSPHATASE"/>
    <property type="match status" value="1"/>
</dbReference>
<dbReference type="AlphaFoldDB" id="A0A1G8SFQ0"/>
<dbReference type="Gene3D" id="2.30.40.10">
    <property type="entry name" value="Urease, subunit C, domain 1"/>
    <property type="match status" value="2"/>
</dbReference>
<accession>A0A1G8SFQ0</accession>
<dbReference type="InterPro" id="IPR006680">
    <property type="entry name" value="Amidohydro-rel"/>
</dbReference>
<organism evidence="3 4">
    <name type="scientific">Paenibacillus typhae</name>
    <dbReference type="NCBI Taxonomy" id="1174501"/>
    <lineage>
        <taxon>Bacteria</taxon>
        <taxon>Bacillati</taxon>
        <taxon>Bacillota</taxon>
        <taxon>Bacilli</taxon>
        <taxon>Bacillales</taxon>
        <taxon>Paenibacillaceae</taxon>
        <taxon>Paenibacillus</taxon>
    </lineage>
</organism>
<gene>
    <name evidence="3" type="ORF">SAMN05216192_11473</name>
</gene>
<dbReference type="Proteomes" id="UP000199050">
    <property type="component" value="Unassembled WGS sequence"/>
</dbReference>
<keyword evidence="4" id="KW-1185">Reference proteome</keyword>
<dbReference type="Pfam" id="PF01979">
    <property type="entry name" value="Amidohydro_1"/>
    <property type="match status" value="1"/>
</dbReference>
<dbReference type="EMBL" id="FNDX01000014">
    <property type="protein sequence ID" value="SDJ28007.1"/>
    <property type="molecule type" value="Genomic_DNA"/>
</dbReference>
<dbReference type="RefSeq" id="WP_090715053.1">
    <property type="nucleotide sequence ID" value="NZ_CBCSKY010000016.1"/>
</dbReference>
<dbReference type="InterPro" id="IPR032466">
    <property type="entry name" value="Metal_Hydrolase"/>
</dbReference>
<feature type="region of interest" description="Disordered" evidence="1">
    <location>
        <begin position="37"/>
        <end position="70"/>
    </location>
</feature>
<dbReference type="GO" id="GO:0016810">
    <property type="term" value="F:hydrolase activity, acting on carbon-nitrogen (but not peptide) bonds"/>
    <property type="evidence" value="ECO:0007669"/>
    <property type="project" value="InterPro"/>
</dbReference>